<dbReference type="InterPro" id="IPR012551">
    <property type="entry name" value="DUF1707_SHOCT-like"/>
</dbReference>
<dbReference type="Pfam" id="PF08044">
    <property type="entry name" value="DUF1707"/>
    <property type="match status" value="1"/>
</dbReference>
<dbReference type="PANTHER" id="PTHR40763:SF4">
    <property type="entry name" value="DUF1707 DOMAIN-CONTAINING PROTEIN"/>
    <property type="match status" value="1"/>
</dbReference>
<evidence type="ECO:0000259" key="3">
    <source>
        <dbReference type="Pfam" id="PF08044"/>
    </source>
</evidence>
<feature type="domain" description="DUF1707" evidence="3">
    <location>
        <begin position="15"/>
        <end position="67"/>
    </location>
</feature>
<comment type="caution">
    <text evidence="4">The sequence shown here is derived from an EMBL/GenBank/DDBJ whole genome shotgun (WGS) entry which is preliminary data.</text>
</comment>
<dbReference type="EMBL" id="SHKY01000001">
    <property type="protein sequence ID" value="RZU53147.1"/>
    <property type="molecule type" value="Genomic_DNA"/>
</dbReference>
<dbReference type="PANTHER" id="PTHR40763">
    <property type="entry name" value="MEMBRANE PROTEIN-RELATED"/>
    <property type="match status" value="1"/>
</dbReference>
<keyword evidence="5" id="KW-1185">Reference proteome</keyword>
<organism evidence="4 5">
    <name type="scientific">Krasilnikovia cinnamomea</name>
    <dbReference type="NCBI Taxonomy" id="349313"/>
    <lineage>
        <taxon>Bacteria</taxon>
        <taxon>Bacillati</taxon>
        <taxon>Actinomycetota</taxon>
        <taxon>Actinomycetes</taxon>
        <taxon>Micromonosporales</taxon>
        <taxon>Micromonosporaceae</taxon>
        <taxon>Krasilnikovia</taxon>
    </lineage>
</organism>
<dbReference type="Proteomes" id="UP000292564">
    <property type="component" value="Unassembled WGS sequence"/>
</dbReference>
<evidence type="ECO:0000256" key="2">
    <source>
        <dbReference type="SAM" id="Phobius"/>
    </source>
</evidence>
<feature type="region of interest" description="Disordered" evidence="1">
    <location>
        <begin position="1"/>
        <end position="21"/>
    </location>
</feature>
<keyword evidence="2" id="KW-0812">Transmembrane</keyword>
<dbReference type="AlphaFoldDB" id="A0A4Q7ZPY4"/>
<sequence>MNVQDDAAWSGPNRLRTSDSEREQVATILRAAMGEGRLSLAEGEERLAAAYAATYRDELTRLTTDLPGGGRSALLDTPQARSAARRGVRRHAGGVFVLAFALLGLWALSGAHVFWPAIPLALLFLGLFRHARYRRYAHHRYGVAPWNAPGHR</sequence>
<gene>
    <name evidence="4" type="ORF">EV385_5033</name>
</gene>
<evidence type="ECO:0000256" key="1">
    <source>
        <dbReference type="SAM" id="MobiDB-lite"/>
    </source>
</evidence>
<feature type="transmembrane region" description="Helical" evidence="2">
    <location>
        <begin position="91"/>
        <end position="108"/>
    </location>
</feature>
<keyword evidence="2" id="KW-0472">Membrane</keyword>
<evidence type="ECO:0000313" key="5">
    <source>
        <dbReference type="Proteomes" id="UP000292564"/>
    </source>
</evidence>
<accession>A0A4Q7ZPY4</accession>
<name>A0A4Q7ZPY4_9ACTN</name>
<keyword evidence="2" id="KW-1133">Transmembrane helix</keyword>
<feature type="transmembrane region" description="Helical" evidence="2">
    <location>
        <begin position="114"/>
        <end position="131"/>
    </location>
</feature>
<evidence type="ECO:0000313" key="4">
    <source>
        <dbReference type="EMBL" id="RZU53147.1"/>
    </source>
</evidence>
<proteinExistence type="predicted"/>
<reference evidence="4 5" key="1">
    <citation type="submission" date="2019-02" db="EMBL/GenBank/DDBJ databases">
        <title>Sequencing the genomes of 1000 actinobacteria strains.</title>
        <authorList>
            <person name="Klenk H.-P."/>
        </authorList>
    </citation>
    <scope>NUCLEOTIDE SEQUENCE [LARGE SCALE GENOMIC DNA]</scope>
    <source>
        <strain evidence="4 5">DSM 45162</strain>
    </source>
</reference>
<protein>
    <submittedName>
        <fullName evidence="4">Uncharacterized protein DUF1707</fullName>
    </submittedName>
</protein>